<keyword evidence="2" id="KW-1185">Reference proteome</keyword>
<dbReference type="Proteomes" id="UP001056778">
    <property type="component" value="Chromosome 8"/>
</dbReference>
<evidence type="ECO:0000313" key="1">
    <source>
        <dbReference type="EMBL" id="KAI4456198.1"/>
    </source>
</evidence>
<name>A0ACB9SN47_HOLOL</name>
<comment type="caution">
    <text evidence="1">The sequence shown here is derived from an EMBL/GenBank/DDBJ whole genome shotgun (WGS) entry which is preliminary data.</text>
</comment>
<evidence type="ECO:0000313" key="2">
    <source>
        <dbReference type="Proteomes" id="UP001056778"/>
    </source>
</evidence>
<protein>
    <submittedName>
        <fullName evidence="1">Zinc finger protein</fullName>
    </submittedName>
</protein>
<accession>A0ACB9SN47</accession>
<gene>
    <name evidence="1" type="ORF">MML48_8g00008265</name>
</gene>
<reference evidence="1" key="1">
    <citation type="submission" date="2022-04" db="EMBL/GenBank/DDBJ databases">
        <title>Chromosome-scale genome assembly of Holotrichia oblita Faldermann.</title>
        <authorList>
            <person name="Rongchong L."/>
        </authorList>
    </citation>
    <scope>NUCLEOTIDE SEQUENCE</scope>
    <source>
        <strain evidence="1">81SQS9</strain>
    </source>
</reference>
<organism evidence="1 2">
    <name type="scientific">Holotrichia oblita</name>
    <name type="common">Chafer beetle</name>
    <dbReference type="NCBI Taxonomy" id="644536"/>
    <lineage>
        <taxon>Eukaryota</taxon>
        <taxon>Metazoa</taxon>
        <taxon>Ecdysozoa</taxon>
        <taxon>Arthropoda</taxon>
        <taxon>Hexapoda</taxon>
        <taxon>Insecta</taxon>
        <taxon>Pterygota</taxon>
        <taxon>Neoptera</taxon>
        <taxon>Endopterygota</taxon>
        <taxon>Coleoptera</taxon>
        <taxon>Polyphaga</taxon>
        <taxon>Scarabaeiformia</taxon>
        <taxon>Scarabaeidae</taxon>
        <taxon>Melolonthinae</taxon>
        <taxon>Holotrichia</taxon>
    </lineage>
</organism>
<proteinExistence type="predicted"/>
<sequence>MERKFHTHNTHWLIFVAFMEANIDFARGKFTGIGEKKKNRMLCDDLANQLNLAGLGVRTREKWQNESSMKKEWIDLKSKIEQKAATLKFVQQGTGGCEETTKPLTDIELRILGIFDSSCFEGTNNPER</sequence>
<dbReference type="EMBL" id="CM043022">
    <property type="protein sequence ID" value="KAI4456198.1"/>
    <property type="molecule type" value="Genomic_DNA"/>
</dbReference>